<accession>A0A0D8L9Y3</accession>
<comment type="caution">
    <text evidence="1">The sequence shown here is derived from an EMBL/GenBank/DDBJ whole genome shotgun (WGS) entry which is preliminary data.</text>
</comment>
<dbReference type="AlphaFoldDB" id="A0A0D8L9Y3"/>
<dbReference type="InterPro" id="IPR027417">
    <property type="entry name" value="P-loop_NTPase"/>
</dbReference>
<keyword evidence="1" id="KW-0067">ATP-binding</keyword>
<organism evidence="1 2">
    <name type="scientific">Morganella morganii</name>
    <name type="common">Proteus morganii</name>
    <dbReference type="NCBI Taxonomy" id="582"/>
    <lineage>
        <taxon>Bacteria</taxon>
        <taxon>Pseudomonadati</taxon>
        <taxon>Pseudomonadota</taxon>
        <taxon>Gammaproteobacteria</taxon>
        <taxon>Enterobacterales</taxon>
        <taxon>Morganellaceae</taxon>
        <taxon>Morganella</taxon>
    </lineage>
</organism>
<dbReference type="SUPFAM" id="SSF52540">
    <property type="entry name" value="P-loop containing nucleoside triphosphate hydrolases"/>
    <property type="match status" value="1"/>
</dbReference>
<dbReference type="PATRIC" id="fig|582.24.peg.1533"/>
<name>A0A0D8L9Y3_MORMO</name>
<dbReference type="Proteomes" id="UP000032582">
    <property type="component" value="Unassembled WGS sequence"/>
</dbReference>
<dbReference type="Gene3D" id="3.40.50.300">
    <property type="entry name" value="P-loop containing nucleotide triphosphate hydrolases"/>
    <property type="match status" value="1"/>
</dbReference>
<dbReference type="GO" id="GO:0004386">
    <property type="term" value="F:helicase activity"/>
    <property type="evidence" value="ECO:0007669"/>
    <property type="project" value="UniProtKB-KW"/>
</dbReference>
<gene>
    <name evidence="1" type="ORF">UA45_05055</name>
</gene>
<dbReference type="EMBL" id="JZSH01000035">
    <property type="protein sequence ID" value="KJF78589.1"/>
    <property type="molecule type" value="Genomic_DNA"/>
</dbReference>
<keyword evidence="1" id="KW-0378">Hydrolase</keyword>
<evidence type="ECO:0000313" key="2">
    <source>
        <dbReference type="Proteomes" id="UP000032582"/>
    </source>
</evidence>
<proteinExistence type="predicted"/>
<protein>
    <submittedName>
        <fullName evidence="1">Helicase UvrD</fullName>
    </submittedName>
</protein>
<keyword evidence="1" id="KW-0347">Helicase</keyword>
<keyword evidence="1" id="KW-0547">Nucleotide-binding</keyword>
<reference evidence="1 2" key="1">
    <citation type="submission" date="2015-02" db="EMBL/GenBank/DDBJ databases">
        <title>Whole genome shotgun sequencing of cultured foodborne pathogen.</title>
        <authorList>
            <person name="Timme R."/>
            <person name="Allard M.W."/>
            <person name="Strain E."/>
            <person name="Evans P.S."/>
            <person name="Brown E."/>
        </authorList>
    </citation>
    <scope>NUCLEOTIDE SEQUENCE [LARGE SCALE GENOMIC DNA]</scope>
    <source>
        <strain evidence="1 2">GCSL-TSO-24</strain>
    </source>
</reference>
<sequence>MDKRVVLAVAGSGKTQHIIDKLDINSRALIVTYTVNNTANLKKRILNKFGVIPKGVRVYTYFSFLMSFCVRPIVGNGIKIKGISYSDPPKFAKRNTHEHYVSQRDRLYHNRIAKMMMDCDCVSDISERIEKYFHFFCVDEVQDFAANDFNLLCQLSKMDVEVLFVGDFFQHTFDTSRDGHIQKNLHNHYEAYLTKLKDSGYTIDLDTLSHSYRCSPTVCRFVTEQIGITISSHRQDEVNITLIDDTEHIKRLFSDDSIVKLFFKESYKYVGRTDNWGNTKGLDDFADICIVLNPTTFTAYTKGQLATLAPSTLNKLYVACTRAKGNVYFVSQRVLDEYKY</sequence>
<evidence type="ECO:0000313" key="1">
    <source>
        <dbReference type="EMBL" id="KJF78589.1"/>
    </source>
</evidence>